<dbReference type="InterPro" id="IPR020596">
    <property type="entry name" value="rRNA_Ade_Mease_Trfase_CS"/>
</dbReference>
<dbReference type="Proteomes" id="UP000494256">
    <property type="component" value="Unassembled WGS sequence"/>
</dbReference>
<evidence type="ECO:0000313" key="12">
    <source>
        <dbReference type="EMBL" id="CAB3221866.1"/>
    </source>
</evidence>
<dbReference type="GO" id="GO:0005737">
    <property type="term" value="C:cytoplasm"/>
    <property type="evidence" value="ECO:0007669"/>
    <property type="project" value="TreeGrafter"/>
</dbReference>
<feature type="binding site" evidence="11">
    <location>
        <position position="62"/>
    </location>
    <ligand>
        <name>S-adenosyl-L-methionine</name>
        <dbReference type="ChEBI" id="CHEBI:59789"/>
    </ligand>
</feature>
<proteinExistence type="inferred from homology"/>
<dbReference type="CDD" id="cd02440">
    <property type="entry name" value="AdoMet_MTases"/>
    <property type="match status" value="1"/>
</dbReference>
<dbReference type="GO" id="GO:0071885">
    <property type="term" value="F:N-terminal protein N-methyltransferase activity"/>
    <property type="evidence" value="ECO:0007669"/>
    <property type="project" value="UniProtKB-EC"/>
</dbReference>
<organism evidence="12 13">
    <name type="scientific">Arctia plantaginis</name>
    <name type="common">Wood tiger moth</name>
    <name type="synonym">Phalaena plantaginis</name>
    <dbReference type="NCBI Taxonomy" id="874455"/>
    <lineage>
        <taxon>Eukaryota</taxon>
        <taxon>Metazoa</taxon>
        <taxon>Ecdysozoa</taxon>
        <taxon>Arthropoda</taxon>
        <taxon>Hexapoda</taxon>
        <taxon>Insecta</taxon>
        <taxon>Pterygota</taxon>
        <taxon>Neoptera</taxon>
        <taxon>Endopterygota</taxon>
        <taxon>Lepidoptera</taxon>
        <taxon>Glossata</taxon>
        <taxon>Ditrysia</taxon>
        <taxon>Noctuoidea</taxon>
        <taxon>Erebidae</taxon>
        <taxon>Arctiinae</taxon>
        <taxon>Arctia</taxon>
    </lineage>
</organism>
<reference evidence="12 13" key="1">
    <citation type="submission" date="2020-04" db="EMBL/GenBank/DDBJ databases">
        <authorList>
            <person name="Wallbank WR R."/>
            <person name="Pardo Diaz C."/>
            <person name="Kozak K."/>
            <person name="Martin S."/>
            <person name="Jiggins C."/>
            <person name="Moest M."/>
            <person name="Warren A I."/>
            <person name="Byers J.R.P. K."/>
            <person name="Montejo-Kovacevich G."/>
            <person name="Yen C E."/>
        </authorList>
    </citation>
    <scope>NUCLEOTIDE SEQUENCE [LARGE SCALE GENOMIC DNA]</scope>
</reference>
<dbReference type="OrthoDB" id="4951847at2759"/>
<dbReference type="PANTHER" id="PTHR12753">
    <property type="entry name" value="AD-003 - RELATED"/>
    <property type="match status" value="1"/>
</dbReference>
<comment type="catalytic activity">
    <reaction evidence="9">
        <text>N-terminal L-prolyl-L-prolyl-L-lysyl-[protein] + 2 S-adenosyl-L-methionine = N-terminal N,N-dimethyl-L-prolyl-L-prolyl-L-lysyl-[protein] + 2 S-adenosyl-L-homocysteine + 2 H(+)</text>
        <dbReference type="Rhea" id="RHEA:54736"/>
        <dbReference type="Rhea" id="RHEA-COMP:13787"/>
        <dbReference type="Rhea" id="RHEA-COMP:13974"/>
        <dbReference type="ChEBI" id="CHEBI:15378"/>
        <dbReference type="ChEBI" id="CHEBI:57856"/>
        <dbReference type="ChEBI" id="CHEBI:59789"/>
        <dbReference type="ChEBI" id="CHEBI:138059"/>
        <dbReference type="ChEBI" id="CHEBI:138318"/>
        <dbReference type="EC" id="2.1.1.244"/>
    </reaction>
</comment>
<accession>A0A8S0YRH5</accession>
<feature type="binding site" evidence="11">
    <location>
        <position position="67"/>
    </location>
    <ligand>
        <name>S-adenosyl-L-methionine</name>
        <dbReference type="ChEBI" id="CHEBI:59789"/>
    </ligand>
</feature>
<evidence type="ECO:0000256" key="11">
    <source>
        <dbReference type="PIRSR" id="PIRSR016958-1"/>
    </source>
</evidence>
<dbReference type="SUPFAM" id="SSF53335">
    <property type="entry name" value="S-adenosyl-L-methionine-dependent methyltransferases"/>
    <property type="match status" value="1"/>
</dbReference>
<evidence type="ECO:0000256" key="5">
    <source>
        <dbReference type="ARBA" id="ARBA00039112"/>
    </source>
</evidence>
<dbReference type="EMBL" id="CADEBD010000051">
    <property type="protein sequence ID" value="CAB3221866.1"/>
    <property type="molecule type" value="Genomic_DNA"/>
</dbReference>
<dbReference type="AlphaFoldDB" id="A0A8S0YRH5"/>
<sequence>MTESQFYKKAAGYWANVPATVDGVLGGFGHISDTDIKGSISFLKRILAFENPPATNLVLDCGAGIGRVSKYLLIPHFDKVDLLEQDEKFLNTAQTFIGDDNKAKLGTLYKDGLQNFKPTSMYDVIWCQWVLGHLKDYDLVDFFERCRQSLNRNGVIVVKENIATGAEIEYDDTDSSVTRPYALMQKIFDEAKLKIVLTEVQEGFPEEIYPVHSFALIPNE</sequence>
<evidence type="ECO:0000256" key="6">
    <source>
        <dbReference type="ARBA" id="ARBA00039449"/>
    </source>
</evidence>
<comment type="catalytic activity">
    <reaction evidence="8">
        <text>N-terminal L-seryl-L-prolyl-L-lysyl-[protein] + 3 S-adenosyl-L-methionine = N-terminal N,N,N-trimethyl-L-seryl-L-prolyl-L-lysyl-[protein] + 3 S-adenosyl-L-homocysteine + 3 H(+)</text>
        <dbReference type="Rhea" id="RHEA:54724"/>
        <dbReference type="Rhea" id="RHEA-COMP:13789"/>
        <dbReference type="Rhea" id="RHEA-COMP:13973"/>
        <dbReference type="ChEBI" id="CHEBI:15378"/>
        <dbReference type="ChEBI" id="CHEBI:57856"/>
        <dbReference type="ChEBI" id="CHEBI:59789"/>
        <dbReference type="ChEBI" id="CHEBI:138061"/>
        <dbReference type="ChEBI" id="CHEBI:138317"/>
        <dbReference type="EC" id="2.1.1.244"/>
    </reaction>
</comment>
<evidence type="ECO:0000256" key="7">
    <source>
        <dbReference type="ARBA" id="ARBA00043129"/>
    </source>
</evidence>
<dbReference type="Gene3D" id="3.40.50.150">
    <property type="entry name" value="Vaccinia Virus protein VP39"/>
    <property type="match status" value="1"/>
</dbReference>
<evidence type="ECO:0000256" key="9">
    <source>
        <dbReference type="ARBA" id="ARBA00047885"/>
    </source>
</evidence>
<evidence type="ECO:0000256" key="3">
    <source>
        <dbReference type="ARBA" id="ARBA00022679"/>
    </source>
</evidence>
<dbReference type="PANTHER" id="PTHR12753:SF0">
    <property type="entry name" value="ALPHA N-TERMINAL PROTEIN METHYLTRANSFERASE 1"/>
    <property type="match status" value="1"/>
</dbReference>
<comment type="caution">
    <text evidence="12">The sequence shown here is derived from an EMBL/GenBank/DDBJ whole genome shotgun (WGS) entry which is preliminary data.</text>
</comment>
<dbReference type="PROSITE" id="PS01131">
    <property type="entry name" value="RRNA_A_DIMETH"/>
    <property type="match status" value="1"/>
</dbReference>
<keyword evidence="4 11" id="KW-0949">S-adenosyl-L-methionine</keyword>
<feature type="binding site" evidence="11">
    <location>
        <position position="128"/>
    </location>
    <ligand>
        <name>S-adenosyl-L-methionine</name>
        <dbReference type="ChEBI" id="CHEBI:59789"/>
    </ligand>
</feature>
<evidence type="ECO:0000256" key="4">
    <source>
        <dbReference type="ARBA" id="ARBA00022691"/>
    </source>
</evidence>
<evidence type="ECO:0000256" key="2">
    <source>
        <dbReference type="ARBA" id="ARBA00022603"/>
    </source>
</evidence>
<dbReference type="Pfam" id="PF05891">
    <property type="entry name" value="Methyltransf_PK"/>
    <property type="match status" value="1"/>
</dbReference>
<dbReference type="EC" id="2.1.1.244" evidence="5"/>
<dbReference type="GO" id="GO:0000179">
    <property type="term" value="F:rRNA (adenine-N6,N6-)-dimethyltransferase activity"/>
    <property type="evidence" value="ECO:0007669"/>
    <property type="project" value="InterPro"/>
</dbReference>
<keyword evidence="3" id="KW-0808">Transferase</keyword>
<comment type="similarity">
    <text evidence="1">Belongs to the methyltransferase superfamily. NTM1 family.</text>
</comment>
<evidence type="ECO:0000256" key="1">
    <source>
        <dbReference type="ARBA" id="ARBA00009059"/>
    </source>
</evidence>
<dbReference type="InterPro" id="IPR008576">
    <property type="entry name" value="MeTrfase_NTM1"/>
</dbReference>
<protein>
    <recommendedName>
        <fullName evidence="6">Alpha N-terminal protein methyltransferase 1</fullName>
        <ecNumber evidence="5">2.1.1.244</ecNumber>
    </recommendedName>
    <alternativeName>
        <fullName evidence="7">X-Pro-Lys N-terminal protein methyltransferase 1</fullName>
    </alternativeName>
</protein>
<dbReference type="InterPro" id="IPR029063">
    <property type="entry name" value="SAM-dependent_MTases_sf"/>
</dbReference>
<keyword evidence="2" id="KW-0489">Methyltransferase</keyword>
<feature type="binding site" evidence="11">
    <location>
        <begin position="113"/>
        <end position="114"/>
    </location>
    <ligand>
        <name>S-adenosyl-L-methionine</name>
        <dbReference type="ChEBI" id="CHEBI:59789"/>
    </ligand>
</feature>
<evidence type="ECO:0000313" key="13">
    <source>
        <dbReference type="Proteomes" id="UP000494256"/>
    </source>
</evidence>
<gene>
    <name evidence="12" type="ORF">APLA_LOCUS1031</name>
</gene>
<comment type="catalytic activity">
    <reaction evidence="10">
        <text>N-terminal L-alanyl-L-prolyl-L-lysyl-[protein] + 3 S-adenosyl-L-methionine = N-terminal N,N,N-trimethyl-L-alanyl-L-prolyl-L-lysyl-[protein] + 3 S-adenosyl-L-homocysteine + 3 H(+)</text>
        <dbReference type="Rhea" id="RHEA:54712"/>
        <dbReference type="Rhea" id="RHEA-COMP:13785"/>
        <dbReference type="Rhea" id="RHEA-COMP:13971"/>
        <dbReference type="ChEBI" id="CHEBI:15378"/>
        <dbReference type="ChEBI" id="CHEBI:57856"/>
        <dbReference type="ChEBI" id="CHEBI:59789"/>
        <dbReference type="ChEBI" id="CHEBI:138057"/>
        <dbReference type="ChEBI" id="CHEBI:138315"/>
        <dbReference type="EC" id="2.1.1.244"/>
    </reaction>
</comment>
<dbReference type="FunFam" id="3.40.50.150:FF:000025">
    <property type="entry name" value="N-terminal Xaa-Pro-Lys N-methyltransferase 1"/>
    <property type="match status" value="1"/>
</dbReference>
<evidence type="ECO:0000256" key="8">
    <source>
        <dbReference type="ARBA" id="ARBA00047306"/>
    </source>
</evidence>
<name>A0A8S0YRH5_ARCPL</name>
<evidence type="ECO:0000256" key="10">
    <source>
        <dbReference type="ARBA" id="ARBA00048167"/>
    </source>
</evidence>
<dbReference type="PIRSF" id="PIRSF016958">
    <property type="entry name" value="DUF858_MeTrfase_lik"/>
    <property type="match status" value="1"/>
</dbReference>